<dbReference type="GO" id="GO:0008270">
    <property type="term" value="F:zinc ion binding"/>
    <property type="evidence" value="ECO:0007669"/>
    <property type="project" value="UniProtKB-KW"/>
</dbReference>
<evidence type="ECO:0000313" key="6">
    <source>
        <dbReference type="EMBL" id="KYN97503.1"/>
    </source>
</evidence>
<dbReference type="Pfam" id="PF12874">
    <property type="entry name" value="zf-met"/>
    <property type="match status" value="1"/>
</dbReference>
<dbReference type="PROSITE" id="PS00636">
    <property type="entry name" value="DNAJ_1"/>
    <property type="match status" value="1"/>
</dbReference>
<feature type="domain" description="J" evidence="4">
    <location>
        <begin position="9"/>
        <end position="79"/>
    </location>
</feature>
<feature type="compositionally biased region" description="Low complexity" evidence="3">
    <location>
        <begin position="174"/>
        <end position="229"/>
    </location>
</feature>
<dbReference type="SMART" id="SM00271">
    <property type="entry name" value="DnaJ"/>
    <property type="match status" value="1"/>
</dbReference>
<dbReference type="CDD" id="cd06257">
    <property type="entry name" value="DnaJ"/>
    <property type="match status" value="1"/>
</dbReference>
<dbReference type="InterPro" id="IPR054076">
    <property type="entry name" value="ZUO1-like_ZHD"/>
</dbReference>
<evidence type="ECO:0000313" key="7">
    <source>
        <dbReference type="Proteomes" id="UP000076359"/>
    </source>
</evidence>
<comment type="caution">
    <text evidence="6">The sequence shown here is derived from an EMBL/GenBank/DDBJ whole genome shotgun (WGS) entry which is preliminary data.</text>
</comment>
<feature type="compositionally biased region" description="Basic and acidic residues" evidence="3">
    <location>
        <begin position="670"/>
        <end position="685"/>
    </location>
</feature>
<dbReference type="PROSITE" id="PS50076">
    <property type="entry name" value="DNAJ_2"/>
    <property type="match status" value="1"/>
</dbReference>
<dbReference type="GeneID" id="24531256"/>
<evidence type="ECO:0000256" key="2">
    <source>
        <dbReference type="SAM" id="Coils"/>
    </source>
</evidence>
<gene>
    <name evidence="6" type="ORF">PRSY57_1005000</name>
</gene>
<evidence type="ECO:0000259" key="4">
    <source>
        <dbReference type="PROSITE" id="PS50076"/>
    </source>
</evidence>
<evidence type="ECO:0000259" key="5">
    <source>
        <dbReference type="PROSITE" id="PS50157"/>
    </source>
</evidence>
<proteinExistence type="predicted"/>
<feature type="coiled-coil region" evidence="2">
    <location>
        <begin position="275"/>
        <end position="359"/>
    </location>
</feature>
<dbReference type="InterPro" id="IPR036869">
    <property type="entry name" value="J_dom_sf"/>
</dbReference>
<dbReference type="InterPro" id="IPR018253">
    <property type="entry name" value="DnaJ_domain_CS"/>
</dbReference>
<keyword evidence="1" id="KW-0479">Metal-binding</keyword>
<feature type="compositionally biased region" description="Low complexity" evidence="3">
    <location>
        <begin position="627"/>
        <end position="638"/>
    </location>
</feature>
<feature type="compositionally biased region" description="Basic residues" evidence="3">
    <location>
        <begin position="746"/>
        <end position="761"/>
    </location>
</feature>
<sequence>MMDIEKCLCYYKILNVDTDASVEEIKKSYKKVVLLYHPDKNTHLCDEDKKRYTNIFRKIQEAYECLTNEVQRKWYDRNRKRIIEGRESSEEKNSGKQKYVYSYTNINIWKYFNNTCYNGFDDTEGGFYDVYGKLFDDIIKEENEEIKIMNNIKGFHNNGNNHKKKREDNLNSSDKNNIHNNIHNNNKNNNGDDNNNNNNNKNNVHNNGDDNNNNNNNNNNNKNNVHNNGDDNNFYFIKAPHFGNSATCGKDIDEFYEYWSNFTTVKKVDYSYEYIKTYEYENRNFRRNLKKVSEKRSIKEKKEYNENIRSLVNHIKKYDIRYNNRIVELIEEKRKKVELRELKKKQEILKRKLLFEENKKKEYYDKMEEPYISSSSSLSSLLNVYKYNNECKDINYSFETNKNSLPNYTKDKQNVDITETNTQHINQKKMKHFTDDHNISSVHDIKRKNNDHQHFMHSHNEDEHNERVINQIIYRCEVCRKNFKSMKQYASHEKSKKHMNNFLKNACRYSMDYMFGEENRDDYINDPKCRDNKNKKNNDDDVDESESIHSDNKKNNNNDDDGDDGGSILSDYNNESESIHSDNNNNNDDDGGSLRSDYNNESESIHSDNNNNDDDGDDGGSIRSDYNNDSESIHSDNNNNDDDGDDSESIHSNYNNDGSSIRSDYNNNNNDKDKEKNGIKVKSDSECSSQCSISNENDDILWWYKNKKKKNYKDMLTCSYNNPEENNVDILNEKIKTNDSSDNYKSSRKKKKEKKKKKKKNMNITESHDNIIKNNNMNIINKVDEDKKMTSVPISNCKNLKENIKNLKCQICQQIFDSRNKLFQHIQEKGHSAYKNVDTNIKSNRGRKKKK</sequence>
<dbReference type="GO" id="GO:0005737">
    <property type="term" value="C:cytoplasm"/>
    <property type="evidence" value="ECO:0007669"/>
    <property type="project" value="TreeGrafter"/>
</dbReference>
<dbReference type="Pfam" id="PF21884">
    <property type="entry name" value="ZUO1-like_ZHD"/>
    <property type="match status" value="1"/>
</dbReference>
<feature type="compositionally biased region" description="Polar residues" evidence="3">
    <location>
        <begin position="653"/>
        <end position="663"/>
    </location>
</feature>
<dbReference type="VEuPathDB" id="PlasmoDB:PRCDC_1005000"/>
<dbReference type="AlphaFoldDB" id="A0A151LEW0"/>
<keyword evidence="2" id="KW-0175">Coiled coil</keyword>
<reference evidence="6 7" key="1">
    <citation type="journal article" date="2016" name="Nat. Commun.">
        <title>Genomes of cryptic chimpanzee Plasmodium species reveal key evolutionary events leading to human malaria.</title>
        <authorList>
            <person name="Sundararaman S.A."/>
            <person name="Plenderleith L.J."/>
            <person name="Liu W."/>
            <person name="Loy D.E."/>
            <person name="Learn G.H."/>
            <person name="Li Y."/>
            <person name="Shaw K.S."/>
            <person name="Ayouba A."/>
            <person name="Peeters M."/>
            <person name="Speede S."/>
            <person name="Shaw G.M."/>
            <person name="Bushman F.D."/>
            <person name="Brisson D."/>
            <person name="Rayner J.C."/>
            <person name="Sharp P.M."/>
            <person name="Hahn B.H."/>
        </authorList>
    </citation>
    <scope>NUCLEOTIDE SEQUENCE [LARGE SCALE GENOMIC DNA]</scope>
    <source>
        <strain evidence="6 7">SY57</strain>
    </source>
</reference>
<keyword evidence="1" id="KW-0863">Zinc-finger</keyword>
<organism evidence="6 7">
    <name type="scientific">Plasmodium reichenowi</name>
    <dbReference type="NCBI Taxonomy" id="5854"/>
    <lineage>
        <taxon>Eukaryota</taxon>
        <taxon>Sar</taxon>
        <taxon>Alveolata</taxon>
        <taxon>Apicomplexa</taxon>
        <taxon>Aconoidasida</taxon>
        <taxon>Haemosporida</taxon>
        <taxon>Plasmodiidae</taxon>
        <taxon>Plasmodium</taxon>
        <taxon>Plasmodium (Laverania)</taxon>
    </lineage>
</organism>
<dbReference type="Gene3D" id="3.30.160.60">
    <property type="entry name" value="Classic Zinc Finger"/>
    <property type="match status" value="1"/>
</dbReference>
<feature type="region of interest" description="Disordered" evidence="3">
    <location>
        <begin position="522"/>
        <end position="692"/>
    </location>
</feature>
<dbReference type="PANTHER" id="PTHR44029:SF1">
    <property type="entry name" value="DNAJ HOMOLOG SUBFAMILY C MEMBER 21"/>
    <property type="match status" value="1"/>
</dbReference>
<dbReference type="SMART" id="SM00355">
    <property type="entry name" value="ZnF_C2H2"/>
    <property type="match status" value="2"/>
</dbReference>
<dbReference type="Proteomes" id="UP000076359">
    <property type="component" value="Chromosome 10"/>
</dbReference>
<protein>
    <submittedName>
        <fullName evidence="6">DnaJ protein, putative</fullName>
    </submittedName>
</protein>
<feature type="domain" description="C2H2-type" evidence="5">
    <location>
        <begin position="474"/>
        <end position="498"/>
    </location>
</feature>
<dbReference type="SUPFAM" id="SSF46565">
    <property type="entry name" value="Chaperone J-domain"/>
    <property type="match status" value="1"/>
</dbReference>
<dbReference type="PROSITE" id="PS50157">
    <property type="entry name" value="ZINC_FINGER_C2H2_2"/>
    <property type="match status" value="2"/>
</dbReference>
<evidence type="ECO:0000256" key="3">
    <source>
        <dbReference type="SAM" id="MobiDB-lite"/>
    </source>
</evidence>
<dbReference type="VEuPathDB" id="PlasmoDB:PRG01_1004200"/>
<feature type="region of interest" description="Disordered" evidence="3">
    <location>
        <begin position="153"/>
        <end position="229"/>
    </location>
</feature>
<name>A0A151LEW0_PLARE</name>
<dbReference type="SUPFAM" id="SSF57667">
    <property type="entry name" value="beta-beta-alpha zinc fingers"/>
    <property type="match status" value="1"/>
</dbReference>
<evidence type="ECO:0000256" key="1">
    <source>
        <dbReference type="PROSITE-ProRule" id="PRU00042"/>
    </source>
</evidence>
<dbReference type="InterPro" id="IPR001623">
    <property type="entry name" value="DnaJ_domain"/>
</dbReference>
<dbReference type="KEGG" id="prei:PRSY57_1005000"/>
<feature type="region of interest" description="Disordered" evidence="3">
    <location>
        <begin position="732"/>
        <end position="762"/>
    </location>
</feature>
<feature type="domain" description="C2H2-type" evidence="5">
    <location>
        <begin position="807"/>
        <end position="836"/>
    </location>
</feature>
<feature type="compositionally biased region" description="Basic and acidic residues" evidence="3">
    <location>
        <begin position="522"/>
        <end position="539"/>
    </location>
</feature>
<dbReference type="RefSeq" id="XP_019970386.1">
    <property type="nucleotide sequence ID" value="XM_020114840.1"/>
</dbReference>
<accession>A0A151LEW0</accession>
<dbReference type="InterPro" id="IPR051964">
    <property type="entry name" value="Chaperone_stress_response"/>
</dbReference>
<dbReference type="PRINTS" id="PR00625">
    <property type="entry name" value="JDOMAIN"/>
</dbReference>
<dbReference type="Pfam" id="PF00226">
    <property type="entry name" value="DnaJ"/>
    <property type="match status" value="1"/>
</dbReference>
<dbReference type="InterPro" id="IPR013087">
    <property type="entry name" value="Znf_C2H2_type"/>
</dbReference>
<dbReference type="InterPro" id="IPR036236">
    <property type="entry name" value="Znf_C2H2_sf"/>
</dbReference>
<dbReference type="PROSITE" id="PS00028">
    <property type="entry name" value="ZINC_FINGER_C2H2_1"/>
    <property type="match status" value="2"/>
</dbReference>
<dbReference type="PANTHER" id="PTHR44029">
    <property type="entry name" value="DNAJ HOMOLOG SUBFAMILY C MEMBER 21"/>
    <property type="match status" value="1"/>
</dbReference>
<keyword evidence="1" id="KW-0862">Zinc</keyword>
<dbReference type="Gene3D" id="1.10.287.110">
    <property type="entry name" value="DnaJ domain"/>
    <property type="match status" value="1"/>
</dbReference>
<feature type="compositionally biased region" description="Basic and acidic residues" evidence="3">
    <location>
        <begin position="546"/>
        <end position="557"/>
    </location>
</feature>
<dbReference type="EMBL" id="LVLA01000011">
    <property type="protein sequence ID" value="KYN97503.1"/>
    <property type="molecule type" value="Genomic_DNA"/>
</dbReference>